<dbReference type="PROSITE" id="PS52016">
    <property type="entry name" value="TONB_DEPENDENT_REC_3"/>
    <property type="match status" value="1"/>
</dbReference>
<organism evidence="7 8">
    <name type="scientific">Hoylesella nanceiensis</name>
    <dbReference type="NCBI Taxonomy" id="425941"/>
    <lineage>
        <taxon>Bacteria</taxon>
        <taxon>Pseudomonadati</taxon>
        <taxon>Bacteroidota</taxon>
        <taxon>Bacteroidia</taxon>
        <taxon>Bacteroidales</taxon>
        <taxon>Prevotellaceae</taxon>
        <taxon>Hoylesella</taxon>
    </lineage>
</organism>
<evidence type="ECO:0000313" key="8">
    <source>
        <dbReference type="Proteomes" id="UP000788426"/>
    </source>
</evidence>
<name>A0ABS6YBW2_9BACT</name>
<dbReference type="NCBIfam" id="TIGR04057">
    <property type="entry name" value="SusC_RagA_signa"/>
    <property type="match status" value="1"/>
</dbReference>
<keyword evidence="8" id="KW-1185">Reference proteome</keyword>
<dbReference type="Pfam" id="PF07715">
    <property type="entry name" value="Plug"/>
    <property type="match status" value="1"/>
</dbReference>
<keyword evidence="5" id="KW-0998">Cell outer membrane</keyword>
<evidence type="ECO:0000256" key="1">
    <source>
        <dbReference type="ARBA" id="ARBA00022496"/>
    </source>
</evidence>
<dbReference type="NCBIfam" id="TIGR04056">
    <property type="entry name" value="OMP_RagA_SusC"/>
    <property type="match status" value="1"/>
</dbReference>
<evidence type="ECO:0000256" key="3">
    <source>
        <dbReference type="ARBA" id="ARBA00023004"/>
    </source>
</evidence>
<evidence type="ECO:0000256" key="4">
    <source>
        <dbReference type="ARBA" id="ARBA00023065"/>
    </source>
</evidence>
<dbReference type="InterPro" id="IPR012910">
    <property type="entry name" value="Plug_dom"/>
</dbReference>
<dbReference type="EMBL" id="JAHXCT010000003">
    <property type="protein sequence ID" value="MBW4769044.1"/>
    <property type="molecule type" value="Genomic_DNA"/>
</dbReference>
<keyword evidence="4" id="KW-0406">Ion transport</keyword>
<comment type="caution">
    <text evidence="7">The sequence shown here is derived from an EMBL/GenBank/DDBJ whole genome shotgun (WGS) entry which is preliminary data.</text>
</comment>
<dbReference type="PANTHER" id="PTHR32552">
    <property type="entry name" value="FERRICHROME IRON RECEPTOR-RELATED"/>
    <property type="match status" value="1"/>
</dbReference>
<dbReference type="RefSeq" id="WP_219480475.1">
    <property type="nucleotide sequence ID" value="NZ_JAHXCT010000003.1"/>
</dbReference>
<dbReference type="InterPro" id="IPR039426">
    <property type="entry name" value="TonB-dep_rcpt-like"/>
</dbReference>
<keyword evidence="5" id="KW-0812">Transmembrane</keyword>
<accession>A0ABS6YBW2</accession>
<keyword evidence="5" id="KW-0813">Transport</keyword>
<evidence type="ECO:0000256" key="2">
    <source>
        <dbReference type="ARBA" id="ARBA00022729"/>
    </source>
</evidence>
<evidence type="ECO:0000259" key="6">
    <source>
        <dbReference type="Pfam" id="PF07715"/>
    </source>
</evidence>
<keyword evidence="1" id="KW-0410">Iron transport</keyword>
<gene>
    <name evidence="7" type="ORF">KZO38_04630</name>
</gene>
<dbReference type="PANTHER" id="PTHR32552:SF68">
    <property type="entry name" value="FERRICHROME OUTER MEMBRANE TRANSPORTER_PHAGE RECEPTOR"/>
    <property type="match status" value="1"/>
</dbReference>
<dbReference type="Pfam" id="PF13715">
    <property type="entry name" value="CarbopepD_reg_2"/>
    <property type="match status" value="1"/>
</dbReference>
<dbReference type="Proteomes" id="UP000788426">
    <property type="component" value="Unassembled WGS sequence"/>
</dbReference>
<protein>
    <submittedName>
        <fullName evidence="7">SusC/RagA family TonB-linked outer membrane protein</fullName>
    </submittedName>
</protein>
<keyword evidence="5" id="KW-1134">Transmembrane beta strand</keyword>
<dbReference type="InterPro" id="IPR023996">
    <property type="entry name" value="TonB-dep_OMP_SusC/RagA"/>
</dbReference>
<sequence length="1105" mass="122788">MKLILASTIACSSAQYASAKSNDAKAEKPVASQFINQQAQATQRTITGVVKDEEGMPMIGVSVVVKGTGKGTVTDMDGRYTIKVDGSRSTLTYSYVGSIPQDIVVGDKTNIDVVLKEEKTMLTGVVVTAMGIMRKESSLTYSTQKVKAEDLTKVQDPNVANSLEGKVSGITITPSAGGAGGASKIILRGNKSINGNSSPLIVVDGIPMTNDTRGKRGMSGDGFEYSGMTEGSDPLSMINPDDIESINVLKGANAAVLYGSKAANGVVMITTKKGREGKLDVNFTSNVTFDSPLLTPKIQNTYGALVDQNGFLSPLNWGNKITDRADADLVIDAPLGTQFTEKTHQVHLRNRANDDVKDFFRTGVTTNNSVSVSGGTELMRSYFSVGNSHANGMMRENSYNRNSFAFRQSYDLLKRVKLDVSLNYVETITKNRQGGGTVLNPIYHLYTMPRNIDLGYYRNNYVENGSWMSNYQSYYKDLGANKFEWRPAERVKLNGPLQNWAYLSNANNNPYWLLNQNRGRQSEDRLFGTVSANIDIYDGLSFQARVNYTKTHFKSNSKQYATTFLPSSMHDFGRMFDNSSTATEIYTDYLLNYNKQIKDYSVSASAGWVGHTLKTTYKNTDVIATYIDPLLRKPSTDVNYFETDAGGMGATKSGKSSSWDKALLFTAQAGWKETVYVDFSYRQDWYRLFRQLYQIGYADKQSYGYFGLGANAIVSNLVKFPEWFNYMKFRVSYSEAGNSFADAGFLRISQDRRTGAVNANNYKKFKAVPEVMKSFETGIETMFLNNRLSFDLTYYNGVMDHLYMEGSDASGVQPFTSAKVRNQGFETTIGYNFRLAKDVNWRTSYNVSYNSNKILKTAYNDQGKELIQQQVVGGTYIRYKEGGSIGDMYIHDFERDANGNIALTKSGAPRFKSSGQDADLIYVGNMNSKWQMGWSNNFNYKDFTLSFLINGRIGGKVISLTEAYLDQNGLSQRVADARLNAERNNIVATDYKNAPGMQLNDGSGRIVPVEAYYKAMGASTNPYNYIYSATNFRLRELSLGYTFRNLLGQNKNLNVAFIARNLFFLYNDSPVDPDVSLSTANGLGAFELFNMPSSRSFGLSLKLNF</sequence>
<proteinExistence type="inferred from homology"/>
<reference evidence="7 8" key="1">
    <citation type="submission" date="2021-07" db="EMBL/GenBank/DDBJ databases">
        <title>Genomic diversity and antimicrobial resistance of Prevotella spp. isolated from chronic lung disease airways.</title>
        <authorList>
            <person name="Webb K.A."/>
            <person name="Olagoke O.S."/>
            <person name="Baird T."/>
            <person name="Neill J."/>
            <person name="Pham A."/>
            <person name="Wells T.J."/>
            <person name="Ramsay K.A."/>
            <person name="Bell S.C."/>
            <person name="Sarovich D.S."/>
            <person name="Price E.P."/>
        </authorList>
    </citation>
    <scope>NUCLEOTIDE SEQUENCE [LARGE SCALE GENOMIC DNA]</scope>
    <source>
        <strain evidence="7 8">SCHI0011.S.12</strain>
    </source>
</reference>
<evidence type="ECO:0000313" key="7">
    <source>
        <dbReference type="EMBL" id="MBW4769044.1"/>
    </source>
</evidence>
<comment type="subcellular location">
    <subcellularLocation>
        <location evidence="5">Cell outer membrane</location>
        <topology evidence="5">Multi-pass membrane protein</topology>
    </subcellularLocation>
</comment>
<keyword evidence="5" id="KW-0472">Membrane</keyword>
<keyword evidence="2" id="KW-0732">Signal</keyword>
<dbReference type="InterPro" id="IPR023997">
    <property type="entry name" value="TonB-dep_OMP_SusC/RagA_CS"/>
</dbReference>
<comment type="similarity">
    <text evidence="5">Belongs to the TonB-dependent receptor family.</text>
</comment>
<evidence type="ECO:0000256" key="5">
    <source>
        <dbReference type="PROSITE-ProRule" id="PRU01360"/>
    </source>
</evidence>
<feature type="domain" description="TonB-dependent receptor plug" evidence="6">
    <location>
        <begin position="137"/>
        <end position="266"/>
    </location>
</feature>
<keyword evidence="3" id="KW-0408">Iron</keyword>